<dbReference type="InterPro" id="IPR006995">
    <property type="entry name" value="ATP_synth_F0_jsu"/>
</dbReference>
<dbReference type="Proteomes" id="UP000054053">
    <property type="component" value="Unassembled WGS sequence"/>
</dbReference>
<dbReference type="AlphaFoldDB" id="A0A1B5KWK9"/>
<sequence length="34" mass="3852">MSWLGVAPFKKFPAPFPDEWKNDPRNPKAKTGGH</sequence>
<feature type="region of interest" description="Disordered" evidence="1">
    <location>
        <begin position="1"/>
        <end position="34"/>
    </location>
</feature>
<dbReference type="Pfam" id="PF04911">
    <property type="entry name" value="ATP-synt_J"/>
    <property type="match status" value="1"/>
</dbReference>
<evidence type="ECO:0000313" key="3">
    <source>
        <dbReference type="Proteomes" id="UP000054053"/>
    </source>
</evidence>
<comment type="caution">
    <text evidence="2">The sequence shown here is derived from an EMBL/GenBank/DDBJ whole genome shotgun (WGS) entry which is preliminary data.</text>
</comment>
<gene>
    <name evidence="2" type="ORF">UVI_02056680</name>
</gene>
<dbReference type="GO" id="GO:0015078">
    <property type="term" value="F:proton transmembrane transporter activity"/>
    <property type="evidence" value="ECO:0007669"/>
    <property type="project" value="InterPro"/>
</dbReference>
<reference evidence="3" key="1">
    <citation type="journal article" date="2016" name="Genome Announc.">
        <title>Genome sequence of Ustilaginoidea virens IPU010, a rice pathogenic fungus causing false smut.</title>
        <authorList>
            <person name="Kumagai T."/>
            <person name="Ishii T."/>
            <person name="Terai G."/>
            <person name="Umemura M."/>
            <person name="Machida M."/>
            <person name="Asai K."/>
        </authorList>
    </citation>
    <scope>NUCLEOTIDE SEQUENCE [LARGE SCALE GENOMIC DNA]</scope>
    <source>
        <strain evidence="3">IPU010</strain>
    </source>
</reference>
<proteinExistence type="predicted"/>
<name>A0A1B5KWK9_USTVR</name>
<dbReference type="GO" id="GO:0015986">
    <property type="term" value="P:proton motive force-driven ATP synthesis"/>
    <property type="evidence" value="ECO:0007669"/>
    <property type="project" value="InterPro"/>
</dbReference>
<evidence type="ECO:0000256" key="1">
    <source>
        <dbReference type="SAM" id="MobiDB-lite"/>
    </source>
</evidence>
<organism evidence="2 3">
    <name type="scientific">Ustilaginoidea virens</name>
    <name type="common">Rice false smut fungus</name>
    <name type="synonym">Villosiclava virens</name>
    <dbReference type="NCBI Taxonomy" id="1159556"/>
    <lineage>
        <taxon>Eukaryota</taxon>
        <taxon>Fungi</taxon>
        <taxon>Dikarya</taxon>
        <taxon>Ascomycota</taxon>
        <taxon>Pezizomycotina</taxon>
        <taxon>Sordariomycetes</taxon>
        <taxon>Hypocreomycetidae</taxon>
        <taxon>Hypocreales</taxon>
        <taxon>Clavicipitaceae</taxon>
        <taxon>Ustilaginoidea</taxon>
    </lineage>
</organism>
<dbReference type="EMBL" id="BBTG02000050">
    <property type="protein sequence ID" value="GAO15426.1"/>
    <property type="molecule type" value="Genomic_DNA"/>
</dbReference>
<protein>
    <submittedName>
        <fullName evidence="2">Uncharacterized protein</fullName>
    </submittedName>
</protein>
<accession>A0A1B5KWK9</accession>
<evidence type="ECO:0000313" key="2">
    <source>
        <dbReference type="EMBL" id="GAO15426.1"/>
    </source>
</evidence>
<dbReference type="GO" id="GO:0045259">
    <property type="term" value="C:proton-transporting ATP synthase complex"/>
    <property type="evidence" value="ECO:0007669"/>
    <property type="project" value="InterPro"/>
</dbReference>